<evidence type="ECO:0000313" key="1">
    <source>
        <dbReference type="EMBL" id="CAL1415125.1"/>
    </source>
</evidence>
<organism evidence="1 2">
    <name type="scientific">Linum trigynum</name>
    <dbReference type="NCBI Taxonomy" id="586398"/>
    <lineage>
        <taxon>Eukaryota</taxon>
        <taxon>Viridiplantae</taxon>
        <taxon>Streptophyta</taxon>
        <taxon>Embryophyta</taxon>
        <taxon>Tracheophyta</taxon>
        <taxon>Spermatophyta</taxon>
        <taxon>Magnoliopsida</taxon>
        <taxon>eudicotyledons</taxon>
        <taxon>Gunneridae</taxon>
        <taxon>Pentapetalae</taxon>
        <taxon>rosids</taxon>
        <taxon>fabids</taxon>
        <taxon>Malpighiales</taxon>
        <taxon>Linaceae</taxon>
        <taxon>Linum</taxon>
    </lineage>
</organism>
<dbReference type="AlphaFoldDB" id="A0AAV2GWE2"/>
<dbReference type="Proteomes" id="UP001497516">
    <property type="component" value="Chromosome 9"/>
</dbReference>
<sequence>MLHGRADFTCARACPRTIPHGQTGHLHGRAWPRTIPCVATHNPVRAHARSRTAKLVTCTAVRVVGVPVRLPQNLAMRPILVQSTPDSLLSLHSRPKT</sequence>
<protein>
    <submittedName>
        <fullName evidence="1">Uncharacterized protein</fullName>
    </submittedName>
</protein>
<reference evidence="1 2" key="1">
    <citation type="submission" date="2024-04" db="EMBL/GenBank/DDBJ databases">
        <authorList>
            <person name="Fracassetti M."/>
        </authorList>
    </citation>
    <scope>NUCLEOTIDE SEQUENCE [LARGE SCALE GENOMIC DNA]</scope>
</reference>
<keyword evidence="2" id="KW-1185">Reference proteome</keyword>
<dbReference type="EMBL" id="OZ034822">
    <property type="protein sequence ID" value="CAL1415125.1"/>
    <property type="molecule type" value="Genomic_DNA"/>
</dbReference>
<evidence type="ECO:0000313" key="2">
    <source>
        <dbReference type="Proteomes" id="UP001497516"/>
    </source>
</evidence>
<name>A0AAV2GWE2_9ROSI</name>
<accession>A0AAV2GWE2</accession>
<gene>
    <name evidence="1" type="ORF">LTRI10_LOCUS54246</name>
</gene>
<proteinExistence type="predicted"/>